<evidence type="ECO:0000256" key="11">
    <source>
        <dbReference type="SAM" id="MobiDB-lite"/>
    </source>
</evidence>
<evidence type="ECO:0000256" key="10">
    <source>
        <dbReference type="PROSITE-ProRule" id="PRU01389"/>
    </source>
</evidence>
<feature type="non-terminal residue" evidence="13">
    <location>
        <position position="157"/>
    </location>
</feature>
<dbReference type="PANTHER" id="PTHR16036:SF2">
    <property type="entry name" value="TRNA ENDONUCLEASE ANKZF1"/>
    <property type="match status" value="1"/>
</dbReference>
<keyword evidence="5" id="KW-0677">Repeat</keyword>
<sequence length="157" mass="17960">DVENLLASWSESLRVASAIFLRSPSYNKGIFFGGKDSTLHSSDIRLRRIPFLTRRATFKEVKRVHSVLSSVEIYAKDTDVATINRPNRRAWNEKLKPMRDASDSERDGCEGETVNPADLPSSLEMVEETLGTLDLREFDMSPKKQKRRRKKVHAEKP</sequence>
<feature type="compositionally biased region" description="Basic residues" evidence="11">
    <location>
        <begin position="143"/>
        <end position="157"/>
    </location>
</feature>
<evidence type="ECO:0000256" key="3">
    <source>
        <dbReference type="ARBA" id="ARBA00022490"/>
    </source>
</evidence>
<dbReference type="PROSITE" id="PS52044">
    <property type="entry name" value="VLRF1"/>
    <property type="match status" value="1"/>
</dbReference>
<organism evidence="13 14">
    <name type="scientific">Scyliorhinus torazame</name>
    <name type="common">Cloudy catshark</name>
    <name type="synonym">Catulus torazame</name>
    <dbReference type="NCBI Taxonomy" id="75743"/>
    <lineage>
        <taxon>Eukaryota</taxon>
        <taxon>Metazoa</taxon>
        <taxon>Chordata</taxon>
        <taxon>Craniata</taxon>
        <taxon>Vertebrata</taxon>
        <taxon>Chondrichthyes</taxon>
        <taxon>Elasmobranchii</taxon>
        <taxon>Galeomorphii</taxon>
        <taxon>Galeoidea</taxon>
        <taxon>Carcharhiniformes</taxon>
        <taxon>Scyliorhinidae</taxon>
        <taxon>Scyliorhinus</taxon>
    </lineage>
</organism>
<keyword evidence="4" id="KW-0540">Nuclease</keyword>
<dbReference type="OrthoDB" id="429841at2759"/>
<keyword evidence="7" id="KW-0378">Hydrolase</keyword>
<dbReference type="OMA" id="SERDGCE"/>
<keyword evidence="9" id="KW-0175">Coiled coil</keyword>
<feature type="region of interest" description="Disordered" evidence="11">
    <location>
        <begin position="95"/>
        <end position="157"/>
    </location>
</feature>
<evidence type="ECO:0000256" key="7">
    <source>
        <dbReference type="ARBA" id="ARBA00022801"/>
    </source>
</evidence>
<dbReference type="EMBL" id="BFAA01018721">
    <property type="protein sequence ID" value="GCB81134.1"/>
    <property type="molecule type" value="Genomic_DNA"/>
</dbReference>
<feature type="domain" description="VLRF1" evidence="12">
    <location>
        <begin position="1"/>
        <end position="71"/>
    </location>
</feature>
<dbReference type="PANTHER" id="PTHR16036">
    <property type="entry name" value="ANKYRIN REPEAT AND ZINC FINGER DOMAIN-CONTAINING PROTEIN 1"/>
    <property type="match status" value="1"/>
</dbReference>
<feature type="compositionally biased region" description="Basic and acidic residues" evidence="11">
    <location>
        <begin position="95"/>
        <end position="109"/>
    </location>
</feature>
<evidence type="ECO:0000256" key="4">
    <source>
        <dbReference type="ARBA" id="ARBA00022722"/>
    </source>
</evidence>
<dbReference type="Proteomes" id="UP000288216">
    <property type="component" value="Unassembled WGS sequence"/>
</dbReference>
<dbReference type="GO" id="GO:0036503">
    <property type="term" value="P:ERAD pathway"/>
    <property type="evidence" value="ECO:0007669"/>
    <property type="project" value="TreeGrafter"/>
</dbReference>
<proteinExistence type="inferred from homology"/>
<keyword evidence="3 10" id="KW-0963">Cytoplasm</keyword>
<comment type="similarity">
    <text evidence="2 10">Belongs to the ANKZF1/VMS1 family.</text>
</comment>
<dbReference type="Pfam" id="PF18826">
    <property type="entry name" value="bVLRF1"/>
    <property type="match status" value="1"/>
</dbReference>
<feature type="non-terminal residue" evidence="13">
    <location>
        <position position="1"/>
    </location>
</feature>
<dbReference type="InterPro" id="IPR047139">
    <property type="entry name" value="ANKZ1/VMS1"/>
</dbReference>
<evidence type="ECO:0000256" key="6">
    <source>
        <dbReference type="ARBA" id="ARBA00022759"/>
    </source>
</evidence>
<dbReference type="GO" id="GO:0016787">
    <property type="term" value="F:hydrolase activity"/>
    <property type="evidence" value="ECO:0007669"/>
    <property type="project" value="UniProtKB-KW"/>
</dbReference>
<evidence type="ECO:0000256" key="2">
    <source>
        <dbReference type="ARBA" id="ARBA00009262"/>
    </source>
</evidence>
<keyword evidence="6" id="KW-0255">Endonuclease</keyword>
<dbReference type="InterPro" id="IPR041175">
    <property type="entry name" value="VLRF1/Vms1"/>
</dbReference>
<evidence type="ECO:0000313" key="14">
    <source>
        <dbReference type="Proteomes" id="UP000288216"/>
    </source>
</evidence>
<dbReference type="GO" id="GO:0005737">
    <property type="term" value="C:cytoplasm"/>
    <property type="evidence" value="ECO:0007669"/>
    <property type="project" value="UniProtKB-SubCell"/>
</dbReference>
<evidence type="ECO:0000313" key="13">
    <source>
        <dbReference type="EMBL" id="GCB81134.1"/>
    </source>
</evidence>
<protein>
    <recommendedName>
        <fullName evidence="12">VLRF1 domain-containing protein</fullName>
    </recommendedName>
</protein>
<comment type="caution">
    <text evidence="10">Lacks conserved residue(s) required for the propagation of feature annotation.</text>
</comment>
<reference evidence="13 14" key="1">
    <citation type="journal article" date="2018" name="Nat. Ecol. Evol.">
        <title>Shark genomes provide insights into elasmobranch evolution and the origin of vertebrates.</title>
        <authorList>
            <person name="Hara Y"/>
            <person name="Yamaguchi K"/>
            <person name="Onimaru K"/>
            <person name="Kadota M"/>
            <person name="Koyanagi M"/>
            <person name="Keeley SD"/>
            <person name="Tatsumi K"/>
            <person name="Tanaka K"/>
            <person name="Motone F"/>
            <person name="Kageyama Y"/>
            <person name="Nozu R"/>
            <person name="Adachi N"/>
            <person name="Nishimura O"/>
            <person name="Nakagawa R"/>
            <person name="Tanegashima C"/>
            <person name="Kiyatake I"/>
            <person name="Matsumoto R"/>
            <person name="Murakumo K"/>
            <person name="Nishida K"/>
            <person name="Terakita A"/>
            <person name="Kuratani S"/>
            <person name="Sato K"/>
            <person name="Hyodo S Kuraku.S."/>
        </authorList>
    </citation>
    <scope>NUCLEOTIDE SEQUENCE [LARGE SCALE GENOMIC DNA]</scope>
</reference>
<comment type="caution">
    <text evidence="13">The sequence shown here is derived from an EMBL/GenBank/DDBJ whole genome shotgun (WGS) entry which is preliminary data.</text>
</comment>
<comment type="domain">
    <text evidence="10">The VLRF1 domain mediates binding to the 60S ribosomal subunit.</text>
</comment>
<dbReference type="AlphaFoldDB" id="A0A401Q6W0"/>
<evidence type="ECO:0000259" key="12">
    <source>
        <dbReference type="PROSITE" id="PS52044"/>
    </source>
</evidence>
<evidence type="ECO:0000256" key="8">
    <source>
        <dbReference type="ARBA" id="ARBA00023043"/>
    </source>
</evidence>
<gene>
    <name evidence="13" type="ORF">scyTo_0021338</name>
</gene>
<evidence type="ECO:0000256" key="9">
    <source>
        <dbReference type="ARBA" id="ARBA00023054"/>
    </source>
</evidence>
<keyword evidence="8" id="KW-0040">ANK repeat</keyword>
<keyword evidence="14" id="KW-1185">Reference proteome</keyword>
<evidence type="ECO:0000256" key="1">
    <source>
        <dbReference type="ARBA" id="ARBA00004496"/>
    </source>
</evidence>
<evidence type="ECO:0000256" key="5">
    <source>
        <dbReference type="ARBA" id="ARBA00022737"/>
    </source>
</evidence>
<accession>A0A401Q6W0</accession>
<comment type="subcellular location">
    <subcellularLocation>
        <location evidence="1">Cytoplasm</location>
    </subcellularLocation>
</comment>
<dbReference type="GO" id="GO:0004519">
    <property type="term" value="F:endonuclease activity"/>
    <property type="evidence" value="ECO:0007669"/>
    <property type="project" value="UniProtKB-KW"/>
</dbReference>
<dbReference type="STRING" id="75743.A0A401Q6W0"/>
<name>A0A401Q6W0_SCYTO</name>